<proteinExistence type="inferred from homology"/>
<sequence length="447" mass="49861">MSVCSPTQQRLADRDLALRLTNGSSSWRTLSLLSDATDHGDTSSDPKHAADGTSEPEASDSPNSPAKSTTNKRKRSDDDESSSEEGRKIVHFASKPDDSDAQSTPPLVDYEEHSSSASSAATVVADGRDSEPTSPNTDEGAYFADGDADSTASVDSEYWEFVQENERSYHADVHNGYMLPNDEKQGVALDAFHEVWLFSCEGKLYLAPIEDTQNVLDIGTGTGSWALDYADENPSAVVIGTDISPTLPDWISPNLSFQMDDCNDEPTFKENYFDFIHARDMAGSISDCDLFAKRQFQHLAPGGYLEIRVQATPFESDDESHNNDSFNWWRDFWKEVGTEPNRSLTFAEDGTMKEAMERAGFINIKTFRKKMPVGSWPKDKLSKEIGKRHLHALLYDLEGLVLRAATKILGWNYEDTIVFASTVRKGLQSPEHRLWRWATVIYGQKPK</sequence>
<dbReference type="PANTHER" id="PTHR43591">
    <property type="entry name" value="METHYLTRANSFERASE"/>
    <property type="match status" value="1"/>
</dbReference>
<gene>
    <name evidence="3" type="ORF">EDB81DRAFT_919627</name>
</gene>
<dbReference type="Gene3D" id="3.40.50.150">
    <property type="entry name" value="Vaccinia Virus protein VP39"/>
    <property type="match status" value="1"/>
</dbReference>
<comment type="similarity">
    <text evidence="1">Belongs to the methyltransferase superfamily. LaeA methyltransferase family.</text>
</comment>
<keyword evidence="4" id="KW-1185">Reference proteome</keyword>
<feature type="region of interest" description="Disordered" evidence="2">
    <location>
        <begin position="35"/>
        <end position="149"/>
    </location>
</feature>
<dbReference type="Pfam" id="PF13489">
    <property type="entry name" value="Methyltransf_23"/>
    <property type="match status" value="1"/>
</dbReference>
<organism evidence="3 4">
    <name type="scientific">Dactylonectria macrodidyma</name>
    <dbReference type="NCBI Taxonomy" id="307937"/>
    <lineage>
        <taxon>Eukaryota</taxon>
        <taxon>Fungi</taxon>
        <taxon>Dikarya</taxon>
        <taxon>Ascomycota</taxon>
        <taxon>Pezizomycotina</taxon>
        <taxon>Sordariomycetes</taxon>
        <taxon>Hypocreomycetidae</taxon>
        <taxon>Hypocreales</taxon>
        <taxon>Nectriaceae</taxon>
        <taxon>Dactylonectria</taxon>
    </lineage>
</organism>
<dbReference type="PANTHER" id="PTHR43591:SF10">
    <property type="entry name" value="ABC TRANSMEMBRANE TYPE-1 DOMAIN-CONTAINING PROTEIN-RELATED"/>
    <property type="match status" value="1"/>
</dbReference>
<feature type="compositionally biased region" description="Polar residues" evidence="2">
    <location>
        <begin position="60"/>
        <end position="69"/>
    </location>
</feature>
<feature type="compositionally biased region" description="Basic and acidic residues" evidence="2">
    <location>
        <begin position="84"/>
        <end position="98"/>
    </location>
</feature>
<evidence type="ECO:0000256" key="2">
    <source>
        <dbReference type="SAM" id="MobiDB-lite"/>
    </source>
</evidence>
<evidence type="ECO:0000256" key="1">
    <source>
        <dbReference type="ARBA" id="ARBA00038158"/>
    </source>
</evidence>
<dbReference type="GO" id="GO:0032259">
    <property type="term" value="P:methylation"/>
    <property type="evidence" value="ECO:0007669"/>
    <property type="project" value="UniProtKB-KW"/>
</dbReference>
<dbReference type="InterPro" id="IPR029063">
    <property type="entry name" value="SAM-dependent_MTases_sf"/>
</dbReference>
<name>A0A9P9IDP3_9HYPO</name>
<reference evidence="3" key="1">
    <citation type="journal article" date="2021" name="Nat. Commun.">
        <title>Genetic determinants of endophytism in the Arabidopsis root mycobiome.</title>
        <authorList>
            <person name="Mesny F."/>
            <person name="Miyauchi S."/>
            <person name="Thiergart T."/>
            <person name="Pickel B."/>
            <person name="Atanasova L."/>
            <person name="Karlsson M."/>
            <person name="Huettel B."/>
            <person name="Barry K.W."/>
            <person name="Haridas S."/>
            <person name="Chen C."/>
            <person name="Bauer D."/>
            <person name="Andreopoulos W."/>
            <person name="Pangilinan J."/>
            <person name="LaButti K."/>
            <person name="Riley R."/>
            <person name="Lipzen A."/>
            <person name="Clum A."/>
            <person name="Drula E."/>
            <person name="Henrissat B."/>
            <person name="Kohler A."/>
            <person name="Grigoriev I.V."/>
            <person name="Martin F.M."/>
            <person name="Hacquard S."/>
        </authorList>
    </citation>
    <scope>NUCLEOTIDE SEQUENCE</scope>
    <source>
        <strain evidence="3">MPI-CAGE-AT-0147</strain>
    </source>
</reference>
<accession>A0A9P9IDP3</accession>
<dbReference type="OrthoDB" id="5095430at2759"/>
<dbReference type="GO" id="GO:0008168">
    <property type="term" value="F:methyltransferase activity"/>
    <property type="evidence" value="ECO:0007669"/>
    <property type="project" value="UniProtKB-KW"/>
</dbReference>
<keyword evidence="3" id="KW-0489">Methyltransferase</keyword>
<keyword evidence="3" id="KW-0808">Transferase</keyword>
<evidence type="ECO:0000313" key="4">
    <source>
        <dbReference type="Proteomes" id="UP000738349"/>
    </source>
</evidence>
<protein>
    <submittedName>
        <fullName evidence="3">S-adenosyl-L-methionine-dependent methyltransferase</fullName>
    </submittedName>
</protein>
<dbReference type="AlphaFoldDB" id="A0A9P9IDP3"/>
<dbReference type="SUPFAM" id="SSF53335">
    <property type="entry name" value="S-adenosyl-L-methionine-dependent methyltransferases"/>
    <property type="match status" value="1"/>
</dbReference>
<dbReference type="CDD" id="cd02440">
    <property type="entry name" value="AdoMet_MTases"/>
    <property type="match status" value="1"/>
</dbReference>
<comment type="caution">
    <text evidence="3">The sequence shown here is derived from an EMBL/GenBank/DDBJ whole genome shotgun (WGS) entry which is preliminary data.</text>
</comment>
<feature type="compositionally biased region" description="Basic and acidic residues" evidence="2">
    <location>
        <begin position="36"/>
        <end position="50"/>
    </location>
</feature>
<evidence type="ECO:0000313" key="3">
    <source>
        <dbReference type="EMBL" id="KAH7115685.1"/>
    </source>
</evidence>
<dbReference type="EMBL" id="JAGMUV010000030">
    <property type="protein sequence ID" value="KAH7115685.1"/>
    <property type="molecule type" value="Genomic_DNA"/>
</dbReference>
<dbReference type="Proteomes" id="UP000738349">
    <property type="component" value="Unassembled WGS sequence"/>
</dbReference>